<dbReference type="PANTHER" id="PTHR45138">
    <property type="entry name" value="REGULATORY COMPONENTS OF SENSORY TRANSDUCTION SYSTEM"/>
    <property type="match status" value="1"/>
</dbReference>
<name>A0A2K1FWT8_9PROT</name>
<accession>A0A2K1FWT8</accession>
<dbReference type="CDD" id="cd01949">
    <property type="entry name" value="GGDEF"/>
    <property type="match status" value="1"/>
</dbReference>
<dbReference type="Proteomes" id="UP000236268">
    <property type="component" value="Unassembled WGS sequence"/>
</dbReference>
<evidence type="ECO:0000313" key="6">
    <source>
        <dbReference type="EMBL" id="PNQ97003.1"/>
    </source>
</evidence>
<proteinExistence type="predicted"/>
<dbReference type="InterPro" id="IPR011006">
    <property type="entry name" value="CheY-like_superfamily"/>
</dbReference>
<dbReference type="InterPro" id="IPR001789">
    <property type="entry name" value="Sig_transdc_resp-reg_receiver"/>
</dbReference>
<sequence>MLFPLALRARTWAPLSARTMPQGPQRGDHDLRRNVTVKAIGRQGRTPENDAAAVFHSLTTDEGMRQFPAMRVLIADDTVLMRTMLSEQVASYGHDVILARDGREALNLAQAEPFDIAIIDWEMPRLSGLEVCWLLKADPRTAYSYLILMTSHDEPFYEMKALDAGADDFIHKPVNRAHLKARLKAGGRITEMHRLLVAQAQTDPLTGVANRRALLDRAGEEIQRAQRARQPLSLLIADIDHFKRINDSCGHAAGDEALQRFVRTLDGALRPGDLIGRYGGEEFVVLLPNTALADASVVAERLRQRVAAQEMGSDGDSFRMTASFGVAPVAPDAPGGIDDALRVADAALYRAKAEGRNRVVPSP</sequence>
<dbReference type="PROSITE" id="PS50887">
    <property type="entry name" value="GGDEF"/>
    <property type="match status" value="1"/>
</dbReference>
<gene>
    <name evidence="6" type="ORF">C1S70_20095</name>
</gene>
<dbReference type="PANTHER" id="PTHR45138:SF9">
    <property type="entry name" value="DIGUANYLATE CYCLASE DGCM-RELATED"/>
    <property type="match status" value="1"/>
</dbReference>
<organism evidence="6 7">
    <name type="scientific">Azospirillum argentinense</name>
    <dbReference type="NCBI Taxonomy" id="2970906"/>
    <lineage>
        <taxon>Bacteria</taxon>
        <taxon>Pseudomonadati</taxon>
        <taxon>Pseudomonadota</taxon>
        <taxon>Alphaproteobacteria</taxon>
        <taxon>Rhodospirillales</taxon>
        <taxon>Azospirillaceae</taxon>
        <taxon>Azospirillum</taxon>
    </lineage>
</organism>
<dbReference type="Pfam" id="PF00072">
    <property type="entry name" value="Response_reg"/>
    <property type="match status" value="1"/>
</dbReference>
<evidence type="ECO:0000256" key="3">
    <source>
        <dbReference type="PROSITE-ProRule" id="PRU00169"/>
    </source>
</evidence>
<dbReference type="InterPro" id="IPR029787">
    <property type="entry name" value="Nucleotide_cyclase"/>
</dbReference>
<evidence type="ECO:0000256" key="1">
    <source>
        <dbReference type="ARBA" id="ARBA00012528"/>
    </source>
</evidence>
<dbReference type="Gene3D" id="3.30.70.270">
    <property type="match status" value="1"/>
</dbReference>
<dbReference type="GO" id="GO:0005886">
    <property type="term" value="C:plasma membrane"/>
    <property type="evidence" value="ECO:0007669"/>
    <property type="project" value="TreeGrafter"/>
</dbReference>
<dbReference type="SMART" id="SM00448">
    <property type="entry name" value="REC"/>
    <property type="match status" value="1"/>
</dbReference>
<dbReference type="InterPro" id="IPR043128">
    <property type="entry name" value="Rev_trsase/Diguanyl_cyclase"/>
</dbReference>
<dbReference type="Pfam" id="PF00990">
    <property type="entry name" value="GGDEF"/>
    <property type="match status" value="1"/>
</dbReference>
<dbReference type="FunFam" id="3.30.70.270:FF:000001">
    <property type="entry name" value="Diguanylate cyclase domain protein"/>
    <property type="match status" value="1"/>
</dbReference>
<dbReference type="GO" id="GO:0000160">
    <property type="term" value="P:phosphorelay signal transduction system"/>
    <property type="evidence" value="ECO:0007669"/>
    <property type="project" value="InterPro"/>
</dbReference>
<dbReference type="EC" id="2.7.7.65" evidence="1"/>
<dbReference type="GO" id="GO:0043709">
    <property type="term" value="P:cell adhesion involved in single-species biofilm formation"/>
    <property type="evidence" value="ECO:0007669"/>
    <property type="project" value="TreeGrafter"/>
</dbReference>
<evidence type="ECO:0000313" key="7">
    <source>
        <dbReference type="Proteomes" id="UP000236268"/>
    </source>
</evidence>
<dbReference type="NCBIfam" id="TIGR00254">
    <property type="entry name" value="GGDEF"/>
    <property type="match status" value="1"/>
</dbReference>
<dbReference type="CDD" id="cd00156">
    <property type="entry name" value="REC"/>
    <property type="match status" value="1"/>
</dbReference>
<comment type="caution">
    <text evidence="6">The sequence shown here is derived from an EMBL/GenBank/DDBJ whole genome shotgun (WGS) entry which is preliminary data.</text>
</comment>
<dbReference type="PROSITE" id="PS50110">
    <property type="entry name" value="RESPONSE_REGULATORY"/>
    <property type="match status" value="1"/>
</dbReference>
<dbReference type="InterPro" id="IPR050469">
    <property type="entry name" value="Diguanylate_Cyclase"/>
</dbReference>
<dbReference type="GO" id="GO:1902201">
    <property type="term" value="P:negative regulation of bacterial-type flagellum-dependent cell motility"/>
    <property type="evidence" value="ECO:0007669"/>
    <property type="project" value="TreeGrafter"/>
</dbReference>
<evidence type="ECO:0000259" key="5">
    <source>
        <dbReference type="PROSITE" id="PS50887"/>
    </source>
</evidence>
<protein>
    <recommendedName>
        <fullName evidence="1">diguanylate cyclase</fullName>
        <ecNumber evidence="1">2.7.7.65</ecNumber>
    </recommendedName>
</protein>
<reference evidence="6 7" key="1">
    <citation type="submission" date="2018-01" db="EMBL/GenBank/DDBJ databases">
        <title>Whole genome sequence of Azospirillum brasilense REC3 isolated from strawberry roots.</title>
        <authorList>
            <person name="Fontana C.A."/>
            <person name="Salazar S.M."/>
            <person name="Bassi D."/>
            <person name="Puglisi E."/>
            <person name="Lovaisa N.C."/>
            <person name="Toffoli L.M."/>
            <person name="Pedraza R."/>
            <person name="Cocconcelli P.S."/>
        </authorList>
    </citation>
    <scope>NUCLEOTIDE SEQUENCE [LARGE SCALE GENOMIC DNA]</scope>
    <source>
        <strain evidence="6 7">REC3</strain>
    </source>
</reference>
<dbReference type="Gene3D" id="3.40.50.2300">
    <property type="match status" value="1"/>
</dbReference>
<feature type="domain" description="Response regulatory" evidence="4">
    <location>
        <begin position="71"/>
        <end position="187"/>
    </location>
</feature>
<comment type="catalytic activity">
    <reaction evidence="2">
        <text>2 GTP = 3',3'-c-di-GMP + 2 diphosphate</text>
        <dbReference type="Rhea" id="RHEA:24898"/>
        <dbReference type="ChEBI" id="CHEBI:33019"/>
        <dbReference type="ChEBI" id="CHEBI:37565"/>
        <dbReference type="ChEBI" id="CHEBI:58805"/>
        <dbReference type="EC" id="2.7.7.65"/>
    </reaction>
</comment>
<dbReference type="EMBL" id="POWG01000023">
    <property type="protein sequence ID" value="PNQ97003.1"/>
    <property type="molecule type" value="Genomic_DNA"/>
</dbReference>
<dbReference type="AlphaFoldDB" id="A0A2K1FWT8"/>
<dbReference type="InterPro" id="IPR000160">
    <property type="entry name" value="GGDEF_dom"/>
</dbReference>
<evidence type="ECO:0000256" key="2">
    <source>
        <dbReference type="ARBA" id="ARBA00034247"/>
    </source>
</evidence>
<evidence type="ECO:0000259" key="4">
    <source>
        <dbReference type="PROSITE" id="PS50110"/>
    </source>
</evidence>
<keyword evidence="3" id="KW-0597">Phosphoprotein</keyword>
<feature type="domain" description="GGDEF" evidence="5">
    <location>
        <begin position="230"/>
        <end position="363"/>
    </location>
</feature>
<feature type="modified residue" description="4-aspartylphosphate" evidence="3">
    <location>
        <position position="120"/>
    </location>
</feature>
<dbReference type="GO" id="GO:0052621">
    <property type="term" value="F:diguanylate cyclase activity"/>
    <property type="evidence" value="ECO:0007669"/>
    <property type="project" value="UniProtKB-EC"/>
</dbReference>
<dbReference type="SUPFAM" id="SSF55073">
    <property type="entry name" value="Nucleotide cyclase"/>
    <property type="match status" value="1"/>
</dbReference>
<dbReference type="SUPFAM" id="SSF52172">
    <property type="entry name" value="CheY-like"/>
    <property type="match status" value="1"/>
</dbReference>
<dbReference type="SMART" id="SM00267">
    <property type="entry name" value="GGDEF"/>
    <property type="match status" value="1"/>
</dbReference>